<reference evidence="3" key="1">
    <citation type="submission" date="2016-10" db="EMBL/GenBank/DDBJ databases">
        <authorList>
            <person name="Varghese N."/>
            <person name="Submissions S."/>
        </authorList>
    </citation>
    <scope>NUCLEOTIDE SEQUENCE [LARGE SCALE GENOMIC DNA]</scope>
    <source>
        <strain evidence="3">IBRC-M 10760</strain>
    </source>
</reference>
<sequence length="273" mass="29164">MGIFSRLKMGWNLSMDSLRVLRKQPELTLFPVISGIAGLLFIALLFGGSYVLNLFEGTMAYVVLFVFYLGTAFIASFFNAGLVYSARESFEGREPSVKSGLNAAWEHKTPLFVWAVISATVGMLLRAIESDDSIVSSIVALVVSVAWSIITYFIIPVIVFEDVGPLEMFKRSGETFKNTWGETAGANFGVGLVSILFGLVGLAIAAVVFFALGGFAGGPGFVVAAVIAAIVVLGVTLLSTALGAIAKTALYVYATEGKRPPEFDNVDFDRGAR</sequence>
<dbReference type="InterPro" id="IPR046157">
    <property type="entry name" value="DUF6159"/>
</dbReference>
<dbReference type="EMBL" id="FNBK01000013">
    <property type="protein sequence ID" value="SDF99586.1"/>
    <property type="molecule type" value="Genomic_DNA"/>
</dbReference>
<accession>A0A1G7QM59</accession>
<keyword evidence="3" id="KW-1185">Reference proteome</keyword>
<feature type="transmembrane region" description="Helical" evidence="1">
    <location>
        <begin position="134"/>
        <end position="160"/>
    </location>
</feature>
<dbReference type="OrthoDB" id="163788at2157"/>
<keyword evidence="1" id="KW-1133">Transmembrane helix</keyword>
<feature type="transmembrane region" description="Helical" evidence="1">
    <location>
        <begin position="58"/>
        <end position="84"/>
    </location>
</feature>
<name>A0A1G7QM59_9EURY</name>
<organism evidence="2 3">
    <name type="scientific">Halorientalis regularis</name>
    <dbReference type="NCBI Taxonomy" id="660518"/>
    <lineage>
        <taxon>Archaea</taxon>
        <taxon>Methanobacteriati</taxon>
        <taxon>Methanobacteriota</taxon>
        <taxon>Stenosarchaea group</taxon>
        <taxon>Halobacteria</taxon>
        <taxon>Halobacteriales</taxon>
        <taxon>Haloarculaceae</taxon>
        <taxon>Halorientalis</taxon>
    </lineage>
</organism>
<dbReference type="RefSeq" id="WP_092693990.1">
    <property type="nucleotide sequence ID" value="NZ_FNBK01000013.1"/>
</dbReference>
<gene>
    <name evidence="2" type="ORF">SAMN05216218_11310</name>
</gene>
<dbReference type="Pfam" id="PF19656">
    <property type="entry name" value="DUF6159"/>
    <property type="match status" value="1"/>
</dbReference>
<keyword evidence="1" id="KW-0812">Transmembrane</keyword>
<evidence type="ECO:0000313" key="2">
    <source>
        <dbReference type="EMBL" id="SDF99586.1"/>
    </source>
</evidence>
<feature type="transmembrane region" description="Helical" evidence="1">
    <location>
        <begin position="27"/>
        <end position="52"/>
    </location>
</feature>
<keyword evidence="1" id="KW-0472">Membrane</keyword>
<feature type="transmembrane region" description="Helical" evidence="1">
    <location>
        <begin position="221"/>
        <end position="245"/>
    </location>
</feature>
<evidence type="ECO:0008006" key="4">
    <source>
        <dbReference type="Google" id="ProtNLM"/>
    </source>
</evidence>
<feature type="transmembrane region" description="Helical" evidence="1">
    <location>
        <begin position="188"/>
        <end position="215"/>
    </location>
</feature>
<dbReference type="Proteomes" id="UP000199076">
    <property type="component" value="Unassembled WGS sequence"/>
</dbReference>
<feature type="transmembrane region" description="Helical" evidence="1">
    <location>
        <begin position="111"/>
        <end position="128"/>
    </location>
</feature>
<dbReference type="AlphaFoldDB" id="A0A1G7QM59"/>
<evidence type="ECO:0000313" key="3">
    <source>
        <dbReference type="Proteomes" id="UP000199076"/>
    </source>
</evidence>
<protein>
    <recommendedName>
        <fullName evidence="4">Glycerophosphoryl diester phosphodiesterase membrane domain-containing protein</fullName>
    </recommendedName>
</protein>
<proteinExistence type="predicted"/>
<evidence type="ECO:0000256" key="1">
    <source>
        <dbReference type="SAM" id="Phobius"/>
    </source>
</evidence>